<dbReference type="Proteomes" id="UP000076512">
    <property type="component" value="Unassembled WGS sequence"/>
</dbReference>
<protein>
    <submittedName>
        <fullName evidence="1">Uncharacterized protein</fullName>
    </submittedName>
</protein>
<evidence type="ECO:0000313" key="2">
    <source>
        <dbReference type="Proteomes" id="UP000076512"/>
    </source>
</evidence>
<sequence length="80" mass="8671">MVMRNLSRDTGGGRFTSAALQALLFLARDHGLTLCMWVDIGGGVTVRQPLAACGSFVSVEYDGELIEDIHPSHVVEVRVQ</sequence>
<dbReference type="EMBL" id="LWGR01000013">
    <property type="protein sequence ID" value="KZM71086.1"/>
    <property type="molecule type" value="Genomic_DNA"/>
</dbReference>
<comment type="caution">
    <text evidence="1">The sequence shown here is derived from an EMBL/GenBank/DDBJ whole genome shotgun (WGS) entry which is preliminary data.</text>
</comment>
<gene>
    <name evidence="1" type="ORF">AWN90_41990</name>
</gene>
<dbReference type="STRING" id="455432.AWN90_41990"/>
<name>A0A164K6J9_9NOCA</name>
<keyword evidence="2" id="KW-1185">Reference proteome</keyword>
<organism evidence="1 2">
    <name type="scientific">Nocardia terpenica</name>
    <dbReference type="NCBI Taxonomy" id="455432"/>
    <lineage>
        <taxon>Bacteria</taxon>
        <taxon>Bacillati</taxon>
        <taxon>Actinomycetota</taxon>
        <taxon>Actinomycetes</taxon>
        <taxon>Mycobacteriales</taxon>
        <taxon>Nocardiaceae</taxon>
        <taxon>Nocardia</taxon>
    </lineage>
</organism>
<proteinExistence type="predicted"/>
<dbReference type="AlphaFoldDB" id="A0A164K6J9"/>
<evidence type="ECO:0000313" key="1">
    <source>
        <dbReference type="EMBL" id="KZM71086.1"/>
    </source>
</evidence>
<accession>A0A164K6J9</accession>
<reference evidence="1 2" key="1">
    <citation type="submission" date="2016-04" db="EMBL/GenBank/DDBJ databases">
        <authorList>
            <person name="Evans L.H."/>
            <person name="Alamgir A."/>
            <person name="Owens N."/>
            <person name="Weber N.D."/>
            <person name="Virtaneva K."/>
            <person name="Barbian K."/>
            <person name="Babar A."/>
            <person name="Rosenke K."/>
        </authorList>
    </citation>
    <scope>NUCLEOTIDE SEQUENCE [LARGE SCALE GENOMIC DNA]</scope>
    <source>
        <strain evidence="1 2">IFM 0406</strain>
    </source>
</reference>